<reference evidence="1" key="2">
    <citation type="submission" date="2020-11" db="EMBL/GenBank/DDBJ databases">
        <authorList>
            <person name="McCartney M.A."/>
            <person name="Auch B."/>
            <person name="Kono T."/>
            <person name="Mallez S."/>
            <person name="Becker A."/>
            <person name="Gohl D.M."/>
            <person name="Silverstein K.A.T."/>
            <person name="Koren S."/>
            <person name="Bechman K.B."/>
            <person name="Herman A."/>
            <person name="Abrahante J.E."/>
            <person name="Garbe J."/>
        </authorList>
    </citation>
    <scope>NUCLEOTIDE SEQUENCE</scope>
    <source>
        <strain evidence="1">Duluth1</strain>
        <tissue evidence="1">Whole animal</tissue>
    </source>
</reference>
<dbReference type="AlphaFoldDB" id="A0A9D4MY38"/>
<comment type="caution">
    <text evidence="1">The sequence shown here is derived from an EMBL/GenBank/DDBJ whole genome shotgun (WGS) entry which is preliminary data.</text>
</comment>
<accession>A0A9D4MY38</accession>
<protein>
    <submittedName>
        <fullName evidence="1">Uncharacterized protein</fullName>
    </submittedName>
</protein>
<evidence type="ECO:0000313" key="2">
    <source>
        <dbReference type="Proteomes" id="UP000828390"/>
    </source>
</evidence>
<organism evidence="1 2">
    <name type="scientific">Dreissena polymorpha</name>
    <name type="common">Zebra mussel</name>
    <name type="synonym">Mytilus polymorpha</name>
    <dbReference type="NCBI Taxonomy" id="45954"/>
    <lineage>
        <taxon>Eukaryota</taxon>
        <taxon>Metazoa</taxon>
        <taxon>Spiralia</taxon>
        <taxon>Lophotrochozoa</taxon>
        <taxon>Mollusca</taxon>
        <taxon>Bivalvia</taxon>
        <taxon>Autobranchia</taxon>
        <taxon>Heteroconchia</taxon>
        <taxon>Euheterodonta</taxon>
        <taxon>Imparidentia</taxon>
        <taxon>Neoheterodontei</taxon>
        <taxon>Myida</taxon>
        <taxon>Dreissenoidea</taxon>
        <taxon>Dreissenidae</taxon>
        <taxon>Dreissena</taxon>
    </lineage>
</organism>
<keyword evidence="2" id="KW-1185">Reference proteome</keyword>
<evidence type="ECO:0000313" key="1">
    <source>
        <dbReference type="EMBL" id="KAH3884096.1"/>
    </source>
</evidence>
<dbReference type="Proteomes" id="UP000828390">
    <property type="component" value="Unassembled WGS sequence"/>
</dbReference>
<dbReference type="EMBL" id="JAIWYP010000001">
    <property type="protein sequence ID" value="KAH3884096.1"/>
    <property type="molecule type" value="Genomic_DNA"/>
</dbReference>
<sequence>MTATHLYTDLCLRQSNITSPAPSYVFGRTTERETSVETNFAVVEELYDDAMSKTKNTATDERLNVAKGKATTAEAGKLFHYGKGEANLKVETNNTDAKLQENADKGETYNADFELLENYSEDEKHKEFDNKEYYFVDKQE</sequence>
<proteinExistence type="predicted"/>
<name>A0A9D4MY38_DREPO</name>
<gene>
    <name evidence="1" type="ORF">DPMN_008069</name>
</gene>
<reference evidence="1" key="1">
    <citation type="journal article" date="2019" name="bioRxiv">
        <title>The Genome of the Zebra Mussel, Dreissena polymorpha: A Resource for Invasive Species Research.</title>
        <authorList>
            <person name="McCartney M.A."/>
            <person name="Auch B."/>
            <person name="Kono T."/>
            <person name="Mallez S."/>
            <person name="Zhang Y."/>
            <person name="Obille A."/>
            <person name="Becker A."/>
            <person name="Abrahante J.E."/>
            <person name="Garbe J."/>
            <person name="Badalamenti J.P."/>
            <person name="Herman A."/>
            <person name="Mangelson H."/>
            <person name="Liachko I."/>
            <person name="Sullivan S."/>
            <person name="Sone E.D."/>
            <person name="Koren S."/>
            <person name="Silverstein K.A.T."/>
            <person name="Beckman K.B."/>
            <person name="Gohl D.M."/>
        </authorList>
    </citation>
    <scope>NUCLEOTIDE SEQUENCE</scope>
    <source>
        <strain evidence="1">Duluth1</strain>
        <tissue evidence="1">Whole animal</tissue>
    </source>
</reference>